<dbReference type="InterPro" id="IPR029044">
    <property type="entry name" value="Nucleotide-diphossugar_trans"/>
</dbReference>
<reference evidence="1" key="1">
    <citation type="submission" date="2022-06" db="EMBL/GenBank/DDBJ databases">
        <authorList>
            <person name="Dietemann V."/>
            <person name="Ory F."/>
            <person name="Dainat B."/>
            <person name="Oberhansli S."/>
        </authorList>
    </citation>
    <scope>NUCLEOTIDE SEQUENCE</scope>
    <source>
        <strain evidence="1">Ena-SAMPLE-TAB-26-04-2022-14:26:32:270-5432</strain>
    </source>
</reference>
<evidence type="ECO:0008006" key="3">
    <source>
        <dbReference type="Google" id="ProtNLM"/>
    </source>
</evidence>
<organism evidence="1 2">
    <name type="scientific">Paenibacillus melissococcoides</name>
    <dbReference type="NCBI Taxonomy" id="2912268"/>
    <lineage>
        <taxon>Bacteria</taxon>
        <taxon>Bacillati</taxon>
        <taxon>Bacillota</taxon>
        <taxon>Bacilli</taxon>
        <taxon>Bacillales</taxon>
        <taxon>Paenibacillaceae</taxon>
        <taxon>Paenibacillus</taxon>
    </lineage>
</organism>
<dbReference type="EMBL" id="CALYLO010000017">
    <property type="protein sequence ID" value="CAH8249543.1"/>
    <property type="molecule type" value="Genomic_DNA"/>
</dbReference>
<evidence type="ECO:0000313" key="2">
    <source>
        <dbReference type="Proteomes" id="UP001154322"/>
    </source>
</evidence>
<dbReference type="InterPro" id="IPR050793">
    <property type="entry name" value="CMP-NeuNAc_synthase"/>
</dbReference>
<proteinExistence type="predicted"/>
<dbReference type="PANTHER" id="PTHR21485:SF3">
    <property type="entry name" value="N-ACYLNEURAMINATE CYTIDYLYLTRANSFERASE"/>
    <property type="match status" value="1"/>
</dbReference>
<name>A0ABM9GC28_9BACL</name>
<comment type="caution">
    <text evidence="1">The sequence shown here is derived from an EMBL/GenBank/DDBJ whole genome shotgun (WGS) entry which is preliminary data.</text>
</comment>
<dbReference type="Gene3D" id="3.90.550.10">
    <property type="entry name" value="Spore Coat Polysaccharide Biosynthesis Protein SpsA, Chain A"/>
    <property type="match status" value="1"/>
</dbReference>
<gene>
    <name evidence="1" type="ORF">WJ0W_006728</name>
</gene>
<protein>
    <recommendedName>
        <fullName evidence="3">Cytidylyltransferase</fullName>
    </recommendedName>
</protein>
<dbReference type="Pfam" id="PF02348">
    <property type="entry name" value="CTP_transf_3"/>
    <property type="match status" value="1"/>
</dbReference>
<dbReference type="InterPro" id="IPR003329">
    <property type="entry name" value="Cytidylyl_trans"/>
</dbReference>
<dbReference type="Proteomes" id="UP001154322">
    <property type="component" value="Unassembled WGS sequence"/>
</dbReference>
<accession>A0ABM9GC28</accession>
<dbReference type="SUPFAM" id="SSF53448">
    <property type="entry name" value="Nucleotide-diphospho-sugar transferases"/>
    <property type="match status" value="1"/>
</dbReference>
<sequence length="233" mass="26059">MRILGRPLMSYPILAAKNSKHVGPIFISTDWDEIARVGMEYGASIIDRPADLCTDKALVEDVVVHGYHEIVKELGTIEMMVLLFCNSATITPGIIDKGIEQLRQDSTADSALTVSLYNEYSPVRAKKINKIGYLEPYIDINQIDGASCDRDTAVPSYFCDCSVWILRPQCMNLDEGILPFRWTGRKSIPLYQQGGLDIDHEYGIALTEHWLRKNGFDEVNSPYPITQGVGDSL</sequence>
<keyword evidence="2" id="KW-1185">Reference proteome</keyword>
<evidence type="ECO:0000313" key="1">
    <source>
        <dbReference type="EMBL" id="CAH8249543.1"/>
    </source>
</evidence>
<dbReference type="PANTHER" id="PTHR21485">
    <property type="entry name" value="HAD SUPERFAMILY MEMBERS CMAS AND KDSC"/>
    <property type="match status" value="1"/>
</dbReference>